<evidence type="ECO:0000313" key="2">
    <source>
        <dbReference type="EMBL" id="UPW41543.1"/>
    </source>
</evidence>
<name>A0A976N218_9VIRU</name>
<evidence type="ECO:0000259" key="1">
    <source>
        <dbReference type="Pfam" id="PF23343"/>
    </source>
</evidence>
<proteinExistence type="predicted"/>
<dbReference type="Pfam" id="PF23343">
    <property type="entry name" value="REP_ORF2-G2P"/>
    <property type="match status" value="1"/>
</dbReference>
<feature type="domain" description="Replication-associated protein ORF2/G2P" evidence="1">
    <location>
        <begin position="70"/>
        <end position="184"/>
    </location>
</feature>
<dbReference type="InterPro" id="IPR056906">
    <property type="entry name" value="ORF2/G2P_dom"/>
</dbReference>
<accession>A0A976N218</accession>
<dbReference type="EMBL" id="OM869624">
    <property type="protein sequence ID" value="UPW41543.1"/>
    <property type="molecule type" value="Genomic_DNA"/>
</dbReference>
<reference evidence="2" key="1">
    <citation type="submission" date="2022-02" db="EMBL/GenBank/DDBJ databases">
        <title>Towards deciphering the DNA virus diversity associated with rodent species in the families Cricetidae and Heteromyidae.</title>
        <authorList>
            <person name="Lund M."/>
            <person name="Larsen B.B."/>
            <person name="Gryseels S."/>
            <person name="Kraberger S."/>
            <person name="Rowsey D.M."/>
            <person name="Steger L."/>
            <person name="Yule K.M."/>
            <person name="Upham N.S."/>
            <person name="Worobey M."/>
            <person name="Van Doorslaer K."/>
            <person name="Varsani A."/>
        </authorList>
    </citation>
    <scope>NUCLEOTIDE SEQUENCE</scope>
    <source>
        <strain evidence="2">NeonRodF8_61</strain>
    </source>
</reference>
<organism evidence="2">
    <name type="scientific">Peromfec virus RodF8_61</name>
    <dbReference type="NCBI Taxonomy" id="2929387"/>
    <lineage>
        <taxon>Viruses</taxon>
        <taxon>Monodnaviria</taxon>
        <taxon>Sangervirae</taxon>
        <taxon>Phixviricota</taxon>
        <taxon>Malgrandaviricetes</taxon>
        <taxon>Petitvirales</taxon>
        <taxon>Microviridae</taxon>
    </lineage>
</organism>
<protein>
    <submittedName>
        <fullName evidence="2">Replication initiator protein</fullName>
    </submittedName>
</protein>
<sequence>MVCYHPLKGYRSRDGRNPVTGGWKIVFNLREGYVDLPVEIPCGQCIGCRLEKSRQWAIRCVHEASLYEKNCFITLTFNDENLDLNLSLDKTDFQRFMKRLRKRYCDQRIRYYHCGEYGEILKRPHHHAILFNFDFEDKVLWQKRDNVALYRSKSLEELWPYGYASIGAATFESAAYVARYILKKVSGKNASVEAHYRGRVPEFTTMSRRPGIGRTWYIKYASDVYPSDYVVTRKGLKVRPPRYYDALYDLENPEEFKKIKQRRVRQAKTRAFREKITPHRLAMKEKCKELAIKSLKRNLD</sequence>